<dbReference type="PANTHER" id="PTHR34293:SF1">
    <property type="entry name" value="HTH-TYPE TRANSCRIPTIONAL REGULATOR TRMBL2"/>
    <property type="match status" value="1"/>
</dbReference>
<organism evidence="4 5">
    <name type="scientific">Halorubellus litoreus</name>
    <dbReference type="NCBI Taxonomy" id="755308"/>
    <lineage>
        <taxon>Archaea</taxon>
        <taxon>Methanobacteriati</taxon>
        <taxon>Methanobacteriota</taxon>
        <taxon>Stenosarchaea group</taxon>
        <taxon>Halobacteria</taxon>
        <taxon>Halobacteriales</taxon>
        <taxon>Halorubellaceae</taxon>
        <taxon>Halorubellus</taxon>
    </lineage>
</organism>
<dbReference type="Pfam" id="PF24217">
    <property type="entry name" value="DUF7436"/>
    <property type="match status" value="1"/>
</dbReference>
<dbReference type="EMBL" id="JBHSXN010000006">
    <property type="protein sequence ID" value="MFC6955501.1"/>
    <property type="molecule type" value="Genomic_DNA"/>
</dbReference>
<evidence type="ECO:0000259" key="3">
    <source>
        <dbReference type="Pfam" id="PF24217"/>
    </source>
</evidence>
<dbReference type="RefSeq" id="WP_336352419.1">
    <property type="nucleotide sequence ID" value="NZ_JAZAQL010000006.1"/>
</dbReference>
<keyword evidence="5" id="KW-1185">Reference proteome</keyword>
<reference evidence="4 5" key="1">
    <citation type="journal article" date="2019" name="Int. J. Syst. Evol. Microbiol.">
        <title>The Global Catalogue of Microorganisms (GCM) 10K type strain sequencing project: providing services to taxonomists for standard genome sequencing and annotation.</title>
        <authorList>
            <consortium name="The Broad Institute Genomics Platform"/>
            <consortium name="The Broad Institute Genome Sequencing Center for Infectious Disease"/>
            <person name="Wu L."/>
            <person name="Ma J."/>
        </authorList>
    </citation>
    <scope>NUCLEOTIDE SEQUENCE [LARGE SCALE GENOMIC DNA]</scope>
    <source>
        <strain evidence="4 5">GX26</strain>
    </source>
</reference>
<evidence type="ECO:0000259" key="2">
    <source>
        <dbReference type="Pfam" id="PF01978"/>
    </source>
</evidence>
<name>A0ABD5VRP8_9EURY</name>
<keyword evidence="1" id="KW-0175">Coiled coil</keyword>
<dbReference type="InterPro" id="IPR036390">
    <property type="entry name" value="WH_DNA-bd_sf"/>
</dbReference>
<dbReference type="InterPro" id="IPR055859">
    <property type="entry name" value="DUF7436"/>
</dbReference>
<dbReference type="InterPro" id="IPR036388">
    <property type="entry name" value="WH-like_DNA-bd_sf"/>
</dbReference>
<gene>
    <name evidence="4" type="ORF">ACFQGB_21785</name>
</gene>
<dbReference type="Gene3D" id="1.10.10.10">
    <property type="entry name" value="Winged helix-like DNA-binding domain superfamily/Winged helix DNA-binding domain"/>
    <property type="match status" value="1"/>
</dbReference>
<evidence type="ECO:0000313" key="5">
    <source>
        <dbReference type="Proteomes" id="UP001596395"/>
    </source>
</evidence>
<evidence type="ECO:0000256" key="1">
    <source>
        <dbReference type="SAM" id="Coils"/>
    </source>
</evidence>
<dbReference type="SUPFAM" id="SSF46785">
    <property type="entry name" value="Winged helix' DNA-binding domain"/>
    <property type="match status" value="1"/>
</dbReference>
<dbReference type="InterPro" id="IPR002831">
    <property type="entry name" value="Tscrpt_reg_TrmB_N"/>
</dbReference>
<sequence length="267" mass="29987">MASLRDLGLSEYEARAYRALLNTGPTTAKELSRASDVPMGRIYDVLNSIEQYNLVRSQTASRPKKYVAVEPATALDRLLEDKKRELEEKAEQYQNIVDELSDELDAAEPVEEQFWTAAVGQEETTDLLLERLTAADDRIVMVASDPSPQFNVAEIGESIIEEMENALERGVDVDVLMTREMVASLSEEVGRRYRNRLTDDPNFNVRTSEEVTGTFNLIDDIEVVIQVPNPLGGTEAFAMIDLKDPEFAADVFDQFNPTWQSAEPLSF</sequence>
<dbReference type="InterPro" id="IPR051797">
    <property type="entry name" value="TrmB-like"/>
</dbReference>
<feature type="domain" description="Transcription regulator TrmB N-terminal" evidence="2">
    <location>
        <begin position="4"/>
        <end position="71"/>
    </location>
</feature>
<feature type="coiled-coil region" evidence="1">
    <location>
        <begin position="72"/>
        <end position="103"/>
    </location>
</feature>
<dbReference type="PANTHER" id="PTHR34293">
    <property type="entry name" value="HTH-TYPE TRANSCRIPTIONAL REGULATOR TRMBL2"/>
    <property type="match status" value="1"/>
</dbReference>
<evidence type="ECO:0000313" key="4">
    <source>
        <dbReference type="EMBL" id="MFC6955501.1"/>
    </source>
</evidence>
<dbReference type="SUPFAM" id="SSF56024">
    <property type="entry name" value="Phospholipase D/nuclease"/>
    <property type="match status" value="1"/>
</dbReference>
<proteinExistence type="predicted"/>
<dbReference type="Proteomes" id="UP001596395">
    <property type="component" value="Unassembled WGS sequence"/>
</dbReference>
<accession>A0ABD5VRP8</accession>
<comment type="caution">
    <text evidence="4">The sequence shown here is derived from an EMBL/GenBank/DDBJ whole genome shotgun (WGS) entry which is preliminary data.</text>
</comment>
<dbReference type="Pfam" id="PF01978">
    <property type="entry name" value="TrmB"/>
    <property type="match status" value="1"/>
</dbReference>
<feature type="domain" description="DUF7436" evidence="3">
    <location>
        <begin position="109"/>
        <end position="265"/>
    </location>
</feature>
<dbReference type="AlphaFoldDB" id="A0ABD5VRP8"/>
<protein>
    <submittedName>
        <fullName evidence="4">TrmB family transcriptional regulator</fullName>
    </submittedName>
</protein>